<feature type="compositionally biased region" description="Acidic residues" evidence="1">
    <location>
        <begin position="476"/>
        <end position="491"/>
    </location>
</feature>
<sequence>MEDAAQISQADIIERQAQALARLERQARRGAEYKQLTKSKPKEAAQRLRDYRLRVEALTREAAALRRQLRDEQRAHEKARQALKRATPTRHAATQSTSSTVTRPSQTSLSGDVVNRRTTADCGVQTEMDTWLSRKRGRDQVATQTGDQFVPKLTRHVELAHETKDAEKTIGELLQEQEPLQLQFTTFPHETSAALDAELAFSEEEESGETMEVGSGEDAVVAASGVSGKDAGGGTEAALKEVGGFDPTVLSEIDKELTTSSGEEDGGDHDGAGVSGKVKDAATSANKAAVDAATAPKAVHVDTSHSAAMPLLDPDVANEIDKDLQTSSDEEDDESRDADAIVGKGQKSDARSGGQAVAEATSSRTDAPKKSGASLSLVHKLDPAILNAIDADLATSSDEEVGTQKSKTNANENLTRTNSPSSSQRKHILMSIDDELDDELANLESDSEPKQHEKTNVSGNKENEGFSSSSSSSDSDSSDSSDSDSVEDVDDPMAGNADKKQVSLATDEAGAQSSSLPTPLAPTQGTEMAPLELNALKGGTKATVESDHDQRASFSFTTDNDAVVFTTPDKRKPVTTTDAVYSPAVEAELSSQMPEPLKLTTGANTMNRANDHQPHKIVVTKPSIIHPDTSTQTEKMGNAGEDKIAAAGASDVTSSSAPFSSKQLPLVTLSTELEMNTTTNPSSNIDPQPRISTATTAEPGELADPQTPDRPTLTAEITDNVSLTENSVTGKPRKLDEAKLGETQATPQKKIKVAAIAESEQEDKTLLTGANTDSKKTKKANSAAKAETKEELKIKKSISVFKQTIVLEKGEEADNEYARRTISVLASQSSKFIDTHLPHVVSSCNDTTWIRELTDYGSIILQKALCQTLADAFRQLEISPMTVVRGALGVFRTPRSRRLLQDSKLGLSWLCNQVLITLMSSGDAAKTMDISATPNTLTLSLVDECLEHLRGLLVEERTNIGDFLPTSKVQVQAAARPIIVSHDKVFLAHICALHTHLCRSTGQLTRSRVLLFDLLRDNPNIRGLYFAMGMLEIYPAVLEREFDEHCVERQLVLKETLQQVLVTISCVAAEQQELLLHQSSVTMLHRIADAIQMPELEQANGADPEFSRSCVEKLFDRLVTCCQSLRAGQKKQEHSGTATSFFELAKSLEVCAAVFGPDLITEIFSIERCQELLSSANAQIKCGVISVIGHIAKAIAPKTNDAKNPRTLSEQYVENVINWLHHILLTETTGDKTLDDGFKQLVTCSSVCVELILDYSAAAGLEKRRRVLSAVVSWFDATQSDQLVGLPASFLRRLRLAVVAARPQMAQLAV</sequence>
<accession>A0A9W6TBV2</accession>
<feature type="compositionally biased region" description="Polar residues" evidence="1">
    <location>
        <begin position="676"/>
        <end position="696"/>
    </location>
</feature>
<feature type="region of interest" description="Disordered" evidence="1">
    <location>
        <begin position="394"/>
        <end position="553"/>
    </location>
</feature>
<feature type="compositionally biased region" description="Basic and acidic residues" evidence="1">
    <location>
        <begin position="69"/>
        <end position="80"/>
    </location>
</feature>
<feature type="region of interest" description="Disordered" evidence="1">
    <location>
        <begin position="725"/>
        <end position="746"/>
    </location>
</feature>
<gene>
    <name evidence="2" type="ORF">Plil01_000121800</name>
</gene>
<feature type="compositionally biased region" description="Polar residues" evidence="1">
    <location>
        <begin position="511"/>
        <end position="526"/>
    </location>
</feature>
<protein>
    <submittedName>
        <fullName evidence="2">Unnamed protein product</fullName>
    </submittedName>
</protein>
<organism evidence="2 3">
    <name type="scientific">Phytophthora lilii</name>
    <dbReference type="NCBI Taxonomy" id="2077276"/>
    <lineage>
        <taxon>Eukaryota</taxon>
        <taxon>Sar</taxon>
        <taxon>Stramenopiles</taxon>
        <taxon>Oomycota</taxon>
        <taxon>Peronosporomycetes</taxon>
        <taxon>Peronosporales</taxon>
        <taxon>Peronosporaceae</taxon>
        <taxon>Phytophthora</taxon>
    </lineage>
</organism>
<reference evidence="2" key="1">
    <citation type="submission" date="2023-04" db="EMBL/GenBank/DDBJ databases">
        <title>Phytophthora lilii NBRC 32176.</title>
        <authorList>
            <person name="Ichikawa N."/>
            <person name="Sato H."/>
            <person name="Tonouchi N."/>
        </authorList>
    </citation>
    <scope>NUCLEOTIDE SEQUENCE</scope>
    <source>
        <strain evidence="2">NBRC 32176</strain>
    </source>
</reference>
<evidence type="ECO:0000313" key="2">
    <source>
        <dbReference type="EMBL" id="GMF10405.1"/>
    </source>
</evidence>
<dbReference type="Proteomes" id="UP001165083">
    <property type="component" value="Unassembled WGS sequence"/>
</dbReference>
<feature type="compositionally biased region" description="Low complexity" evidence="1">
    <location>
        <begin position="281"/>
        <end position="298"/>
    </location>
</feature>
<keyword evidence="3" id="KW-1185">Reference proteome</keyword>
<feature type="compositionally biased region" description="Polar residues" evidence="1">
    <location>
        <begin position="403"/>
        <end position="423"/>
    </location>
</feature>
<feature type="region of interest" description="Disordered" evidence="1">
    <location>
        <begin position="69"/>
        <end position="118"/>
    </location>
</feature>
<feature type="compositionally biased region" description="Acidic residues" evidence="1">
    <location>
        <begin position="432"/>
        <end position="441"/>
    </location>
</feature>
<name>A0A9W6TBV2_9STRA</name>
<feature type="compositionally biased region" description="Polar residues" evidence="1">
    <location>
        <begin position="92"/>
        <end position="110"/>
    </location>
</feature>
<dbReference type="OrthoDB" id="117706at2759"/>
<feature type="region of interest" description="Disordered" evidence="1">
    <location>
        <begin position="226"/>
        <end position="245"/>
    </location>
</feature>
<feature type="region of interest" description="Disordered" evidence="1">
    <location>
        <begin position="258"/>
        <end position="374"/>
    </location>
</feature>
<evidence type="ECO:0000256" key="1">
    <source>
        <dbReference type="SAM" id="MobiDB-lite"/>
    </source>
</evidence>
<feature type="region of interest" description="Disordered" evidence="1">
    <location>
        <begin position="586"/>
        <end position="609"/>
    </location>
</feature>
<evidence type="ECO:0000313" key="3">
    <source>
        <dbReference type="Proteomes" id="UP001165083"/>
    </source>
</evidence>
<dbReference type="EMBL" id="BSXW01000038">
    <property type="protein sequence ID" value="GMF10405.1"/>
    <property type="molecule type" value="Genomic_DNA"/>
</dbReference>
<proteinExistence type="predicted"/>
<feature type="region of interest" description="Disordered" evidence="1">
    <location>
        <begin position="676"/>
        <end position="713"/>
    </location>
</feature>
<comment type="caution">
    <text evidence="2">The sequence shown here is derived from an EMBL/GenBank/DDBJ whole genome shotgun (WGS) entry which is preliminary data.</text>
</comment>